<dbReference type="OrthoDB" id="8481923at2"/>
<comment type="caution">
    <text evidence="2">The sequence shown here is derived from an EMBL/GenBank/DDBJ whole genome shotgun (WGS) entry which is preliminary data.</text>
</comment>
<evidence type="ECO:0000313" key="3">
    <source>
        <dbReference type="Proteomes" id="UP000295632"/>
    </source>
</evidence>
<dbReference type="AlphaFoldDB" id="A0A4R6UA21"/>
<accession>A0A4R6UA21</accession>
<evidence type="ECO:0000256" key="1">
    <source>
        <dbReference type="SAM" id="Phobius"/>
    </source>
</evidence>
<keyword evidence="3" id="KW-1185">Reference proteome</keyword>
<evidence type="ECO:0000313" key="2">
    <source>
        <dbReference type="EMBL" id="TDQ42676.1"/>
    </source>
</evidence>
<dbReference type="Pfam" id="PF13803">
    <property type="entry name" value="DUF4184"/>
    <property type="match status" value="1"/>
</dbReference>
<protein>
    <submittedName>
        <fullName evidence="2">Uncharacterized protein DUF4184</fullName>
    </submittedName>
</protein>
<feature type="transmembrane region" description="Helical" evidence="1">
    <location>
        <begin position="221"/>
        <end position="246"/>
    </location>
</feature>
<proteinExistence type="predicted"/>
<dbReference type="RefSeq" id="WP_133578519.1">
    <property type="nucleotide sequence ID" value="NZ_SNYJ01000001.1"/>
</dbReference>
<organism evidence="2 3">
    <name type="scientific">Aureibacillus halotolerans</name>
    <dbReference type="NCBI Taxonomy" id="1508390"/>
    <lineage>
        <taxon>Bacteria</taxon>
        <taxon>Bacillati</taxon>
        <taxon>Bacillota</taxon>
        <taxon>Bacilli</taxon>
        <taxon>Bacillales</taxon>
        <taxon>Bacillaceae</taxon>
        <taxon>Aureibacillus</taxon>
    </lineage>
</organism>
<sequence length="255" mass="28949">MPFTFGHPLYALPAKYVSPRYVCLTGLILGSMSPDFEYFIALEPFQSIGHSWEGLFLHALPISIILAVVFHFLLKRPLALHMPSWGQLDSRCLSIANKSNWRLTGVRSWLVFLLSVIIGFYSHLFVDAFTHQSGVFVTRISFLQQSLAGVPVYKLLQHSLSLLGLLGLFLLFLQQIFKQRVKPTSNDLLPSREKWIFWGISTLVAFLTLILKIWFSDSTNLIGITVVSSISGMFLGIVSASLWFLVRRRRSELKD</sequence>
<feature type="transmembrane region" description="Helical" evidence="1">
    <location>
        <begin position="195"/>
        <end position="215"/>
    </location>
</feature>
<keyword evidence="1" id="KW-0812">Transmembrane</keyword>
<dbReference type="Proteomes" id="UP000295632">
    <property type="component" value="Unassembled WGS sequence"/>
</dbReference>
<feature type="transmembrane region" description="Helical" evidence="1">
    <location>
        <begin position="108"/>
        <end position="126"/>
    </location>
</feature>
<keyword evidence="1" id="KW-0472">Membrane</keyword>
<gene>
    <name evidence="2" type="ORF">EV213_101105</name>
</gene>
<feature type="transmembrane region" description="Helical" evidence="1">
    <location>
        <begin position="155"/>
        <end position="174"/>
    </location>
</feature>
<keyword evidence="1" id="KW-1133">Transmembrane helix</keyword>
<name>A0A4R6UA21_9BACI</name>
<feature type="transmembrane region" description="Helical" evidence="1">
    <location>
        <begin position="55"/>
        <end position="74"/>
    </location>
</feature>
<reference evidence="2 3" key="1">
    <citation type="submission" date="2019-03" db="EMBL/GenBank/DDBJ databases">
        <title>Genomic Encyclopedia of Type Strains, Phase IV (KMG-IV): sequencing the most valuable type-strain genomes for metagenomic binning, comparative biology and taxonomic classification.</title>
        <authorList>
            <person name="Goeker M."/>
        </authorList>
    </citation>
    <scope>NUCLEOTIDE SEQUENCE [LARGE SCALE GENOMIC DNA]</scope>
    <source>
        <strain evidence="2 3">DSM 28697</strain>
    </source>
</reference>
<dbReference type="InterPro" id="IPR025238">
    <property type="entry name" value="DUF4184"/>
</dbReference>
<dbReference type="EMBL" id="SNYJ01000001">
    <property type="protein sequence ID" value="TDQ42676.1"/>
    <property type="molecule type" value="Genomic_DNA"/>
</dbReference>